<keyword evidence="1" id="KW-0472">Membrane</keyword>
<dbReference type="EMBL" id="PFLF01000011">
    <property type="protein sequence ID" value="PIY69485.1"/>
    <property type="molecule type" value="Genomic_DNA"/>
</dbReference>
<feature type="transmembrane region" description="Helical" evidence="1">
    <location>
        <begin position="221"/>
        <end position="244"/>
    </location>
</feature>
<dbReference type="AlphaFoldDB" id="A0A2M7QE25"/>
<comment type="caution">
    <text evidence="3">The sequence shown here is derived from an EMBL/GenBank/DDBJ whole genome shotgun (WGS) entry which is preliminary data.</text>
</comment>
<feature type="chain" id="PRO_5014682712" evidence="2">
    <location>
        <begin position="25"/>
        <end position="250"/>
    </location>
</feature>
<keyword evidence="1" id="KW-0812">Transmembrane</keyword>
<evidence type="ECO:0000313" key="4">
    <source>
        <dbReference type="Proteomes" id="UP000230108"/>
    </source>
</evidence>
<evidence type="ECO:0000256" key="2">
    <source>
        <dbReference type="SAM" id="SignalP"/>
    </source>
</evidence>
<feature type="signal peptide" evidence="2">
    <location>
        <begin position="1"/>
        <end position="24"/>
    </location>
</feature>
<organism evidence="3 4">
    <name type="scientific">Candidatus Roizmanbacteria bacterium CG_4_10_14_0_8_um_filter_39_9</name>
    <dbReference type="NCBI Taxonomy" id="1974829"/>
    <lineage>
        <taxon>Bacteria</taxon>
        <taxon>Candidatus Roizmaniibacteriota</taxon>
    </lineage>
</organism>
<reference evidence="4" key="1">
    <citation type="submission" date="2017-09" db="EMBL/GenBank/DDBJ databases">
        <title>Depth-based differentiation of microbial function through sediment-hosted aquifers and enrichment of novel symbionts in the deep terrestrial subsurface.</title>
        <authorList>
            <person name="Probst A.J."/>
            <person name="Ladd B."/>
            <person name="Jarett J.K."/>
            <person name="Geller-Mcgrath D.E."/>
            <person name="Sieber C.M.K."/>
            <person name="Emerson J.B."/>
            <person name="Anantharaman K."/>
            <person name="Thomas B.C."/>
            <person name="Malmstrom R."/>
            <person name="Stieglmeier M."/>
            <person name="Klingl A."/>
            <person name="Woyke T."/>
            <person name="Ryan C.M."/>
            <person name="Banfield J.F."/>
        </authorList>
    </citation>
    <scope>NUCLEOTIDE SEQUENCE [LARGE SCALE GENOMIC DNA]</scope>
</reference>
<name>A0A2M7QE25_9BACT</name>
<dbReference type="Proteomes" id="UP000230108">
    <property type="component" value="Unassembled WGS sequence"/>
</dbReference>
<proteinExistence type="predicted"/>
<gene>
    <name evidence="3" type="ORF">COY90_00430</name>
</gene>
<evidence type="ECO:0000256" key="1">
    <source>
        <dbReference type="SAM" id="Phobius"/>
    </source>
</evidence>
<evidence type="ECO:0000313" key="3">
    <source>
        <dbReference type="EMBL" id="PIY69485.1"/>
    </source>
</evidence>
<feature type="transmembrane region" description="Helical" evidence="1">
    <location>
        <begin position="179"/>
        <end position="200"/>
    </location>
</feature>
<keyword evidence="1" id="KW-1133">Transmembrane helix</keyword>
<accession>A0A2M7QE25</accession>
<protein>
    <submittedName>
        <fullName evidence="3">Uncharacterized protein</fullName>
    </submittedName>
</protein>
<sequence length="250" mass="26210">MKQVFISVVAGWLLISLITLQAQAVTPTIAPPVCAPTLTIPAPGVSCGYANDPCNSRCCANNPKTQQTPLPGLITDMLTLLHLPNPVESLLSFQTAVATQPCMDGIPSTPGDLSNPSCHCIDPPKAPLDTLIKLCDNISSSDELNKCKSCLQGTGQSVGVWTGVGCVRSNAASFIQETLLGWGVGLAGGISMLCIIYAAIMMQTSGGNAEKVKKAQQLMTSCITGLMIIIFSVLILQLIGVKILRIPGFQ</sequence>
<keyword evidence="2" id="KW-0732">Signal</keyword>